<dbReference type="Proteomes" id="UP000652761">
    <property type="component" value="Unassembled WGS sequence"/>
</dbReference>
<keyword evidence="2" id="KW-1185">Reference proteome</keyword>
<sequence length="96" mass="10002">MEAASCTAWTGSSAVHADGARAMRMLRCEAELAIQVRAGAATDGDPGAKLGEAAYKRDPTSRDLSSSSCLVQIFVFDCSSLLSEGFAQGVELGDWA</sequence>
<gene>
    <name evidence="1" type="ORF">Taro_019715</name>
</gene>
<comment type="caution">
    <text evidence="1">The sequence shown here is derived from an EMBL/GenBank/DDBJ whole genome shotgun (WGS) entry which is preliminary data.</text>
</comment>
<accession>A0A843V6B9</accession>
<reference evidence="1" key="1">
    <citation type="submission" date="2017-07" db="EMBL/GenBank/DDBJ databases">
        <title>Taro Niue Genome Assembly and Annotation.</title>
        <authorList>
            <person name="Atibalentja N."/>
            <person name="Keating K."/>
            <person name="Fields C.J."/>
        </authorList>
    </citation>
    <scope>NUCLEOTIDE SEQUENCE</scope>
    <source>
        <strain evidence="1">Niue_2</strain>
        <tissue evidence="1">Leaf</tissue>
    </source>
</reference>
<name>A0A843V6B9_COLES</name>
<proteinExistence type="predicted"/>
<evidence type="ECO:0000313" key="2">
    <source>
        <dbReference type="Proteomes" id="UP000652761"/>
    </source>
</evidence>
<dbReference type="AlphaFoldDB" id="A0A843V6B9"/>
<organism evidence="1 2">
    <name type="scientific">Colocasia esculenta</name>
    <name type="common">Wild taro</name>
    <name type="synonym">Arum esculentum</name>
    <dbReference type="NCBI Taxonomy" id="4460"/>
    <lineage>
        <taxon>Eukaryota</taxon>
        <taxon>Viridiplantae</taxon>
        <taxon>Streptophyta</taxon>
        <taxon>Embryophyta</taxon>
        <taxon>Tracheophyta</taxon>
        <taxon>Spermatophyta</taxon>
        <taxon>Magnoliopsida</taxon>
        <taxon>Liliopsida</taxon>
        <taxon>Araceae</taxon>
        <taxon>Aroideae</taxon>
        <taxon>Colocasieae</taxon>
        <taxon>Colocasia</taxon>
    </lineage>
</organism>
<protein>
    <submittedName>
        <fullName evidence="1">Uncharacterized protein</fullName>
    </submittedName>
</protein>
<evidence type="ECO:0000313" key="1">
    <source>
        <dbReference type="EMBL" id="MQL87179.1"/>
    </source>
</evidence>
<dbReference type="EMBL" id="NMUH01000958">
    <property type="protein sequence ID" value="MQL87179.1"/>
    <property type="molecule type" value="Genomic_DNA"/>
</dbReference>